<dbReference type="PANTHER" id="PTHR43431">
    <property type="entry name" value="OXIDOREDUCTASE, SHORT CHAIN DEHYDROGENASE/REDUCTASE FAMILY (AFU_ORTHOLOGUE AFUA_5G14000)"/>
    <property type="match status" value="1"/>
</dbReference>
<dbReference type="InterPro" id="IPR002347">
    <property type="entry name" value="SDR_fam"/>
</dbReference>
<dbReference type="AlphaFoldDB" id="A0A679J3Z2"/>
<dbReference type="InterPro" id="IPR036291">
    <property type="entry name" value="NAD(P)-bd_dom_sf"/>
</dbReference>
<dbReference type="SUPFAM" id="SSF51735">
    <property type="entry name" value="NAD(P)-binding Rossmann-fold domains"/>
    <property type="match status" value="1"/>
</dbReference>
<dbReference type="GO" id="GO:0016491">
    <property type="term" value="F:oxidoreductase activity"/>
    <property type="evidence" value="ECO:0007669"/>
    <property type="project" value="UniProtKB-KW"/>
</dbReference>
<keyword evidence="1" id="KW-0560">Oxidoreductase</keyword>
<dbReference type="PRINTS" id="PR00081">
    <property type="entry name" value="GDHRDH"/>
</dbReference>
<dbReference type="EMBL" id="LR743504">
    <property type="protein sequence ID" value="CAA2107099.1"/>
    <property type="molecule type" value="Genomic_DNA"/>
</dbReference>
<organism evidence="1">
    <name type="scientific">Methylobacterium bullatum</name>
    <dbReference type="NCBI Taxonomy" id="570505"/>
    <lineage>
        <taxon>Bacteria</taxon>
        <taxon>Pseudomonadati</taxon>
        <taxon>Pseudomonadota</taxon>
        <taxon>Alphaproteobacteria</taxon>
        <taxon>Hyphomicrobiales</taxon>
        <taxon>Methylobacteriaceae</taxon>
        <taxon>Methylobacterium</taxon>
    </lineage>
</organism>
<name>A0A679J3Z2_9HYPH</name>
<dbReference type="PANTHER" id="PTHR43431:SF7">
    <property type="entry name" value="OXIDOREDUCTASE, SHORT CHAIN DEHYDROGENASE_REDUCTASE FAMILY (AFU_ORTHOLOGUE AFUA_5G14000)"/>
    <property type="match status" value="1"/>
</dbReference>
<gene>
    <name evidence="1" type="ORF">MBUL_03992</name>
</gene>
<dbReference type="Gene3D" id="3.40.50.720">
    <property type="entry name" value="NAD(P)-binding Rossmann-like Domain"/>
    <property type="match status" value="1"/>
</dbReference>
<dbReference type="Pfam" id="PF00106">
    <property type="entry name" value="adh_short"/>
    <property type="match status" value="1"/>
</dbReference>
<accession>A0A679J3Z2</accession>
<reference evidence="1" key="1">
    <citation type="submission" date="2019-12" db="EMBL/GenBank/DDBJ databases">
        <authorList>
            <person name="Cremers G."/>
        </authorList>
    </citation>
    <scope>NUCLEOTIDE SEQUENCE</scope>
    <source>
        <strain evidence="1">Mbul1</strain>
    </source>
</reference>
<proteinExistence type="predicted"/>
<evidence type="ECO:0000313" key="1">
    <source>
        <dbReference type="EMBL" id="CAA2107099.1"/>
    </source>
</evidence>
<sequence>MIATYQRALIVGAGEGLSASLARRLSREGLRLGLAARSIGKLEGLAAETGAALHSCDAADPSEVEALFARMEPALGGPPDVVIYNASGRLRSPVADLDPEAVRQSLMVSAYGGFLVAQAAARRMLPGRHGAILFTGASASVKGYAESAAFAMGKFALRGLSQSLARELQPKGIHVAHFVIDGGIRSASRPEPADAPDSLLDPDAIASAYWDVLRQDRSAWTSEVALRPWVERF</sequence>
<protein>
    <submittedName>
        <fullName evidence="1">Putative oxidoreductase</fullName>
        <ecNumber evidence="1">1.-.-.-</ecNumber>
    </submittedName>
</protein>
<dbReference type="EC" id="1.-.-.-" evidence="1"/>